<reference evidence="2 3" key="1">
    <citation type="journal article" date="2014" name="PLoS Genet.">
        <title>Phylogenetically driven sequencing of extremely halophilic archaea reveals strategies for static and dynamic osmo-response.</title>
        <authorList>
            <person name="Becker E.A."/>
            <person name="Seitzer P.M."/>
            <person name="Tritt A."/>
            <person name="Larsen D."/>
            <person name="Krusor M."/>
            <person name="Yao A.I."/>
            <person name="Wu D."/>
            <person name="Madern D."/>
            <person name="Eisen J.A."/>
            <person name="Darling A.E."/>
            <person name="Facciotti M.T."/>
        </authorList>
    </citation>
    <scope>NUCLEOTIDE SEQUENCE [LARGE SCALE GENOMIC DNA]</scope>
    <source>
        <strain evidence="2 3">DSM 13077</strain>
    </source>
</reference>
<accession>M0BCJ9</accession>
<comment type="caution">
    <text evidence="2">The sequence shown here is derived from an EMBL/GenBank/DDBJ whole genome shotgun (WGS) entry which is preliminary data.</text>
</comment>
<keyword evidence="3" id="KW-1185">Reference proteome</keyword>
<dbReference type="PATRIC" id="fig|1227491.4.peg.839"/>
<evidence type="ECO:0000313" key="2">
    <source>
        <dbReference type="EMBL" id="ELZ08003.1"/>
    </source>
</evidence>
<evidence type="ECO:0000313" key="3">
    <source>
        <dbReference type="Proteomes" id="UP000011591"/>
    </source>
</evidence>
<proteinExistence type="predicted"/>
<organism evidence="2 3">
    <name type="scientific">Natrialba aegyptia DSM 13077</name>
    <dbReference type="NCBI Taxonomy" id="1227491"/>
    <lineage>
        <taxon>Archaea</taxon>
        <taxon>Methanobacteriati</taxon>
        <taxon>Methanobacteriota</taxon>
        <taxon>Stenosarchaea group</taxon>
        <taxon>Halobacteria</taxon>
        <taxon>Halobacteriales</taxon>
        <taxon>Natrialbaceae</taxon>
        <taxon>Natrialba</taxon>
    </lineage>
</organism>
<feature type="region of interest" description="Disordered" evidence="1">
    <location>
        <begin position="43"/>
        <end position="71"/>
    </location>
</feature>
<protein>
    <submittedName>
        <fullName evidence="2">Uncharacterized protein</fullName>
    </submittedName>
</protein>
<dbReference type="EMBL" id="AOIP01000014">
    <property type="protein sequence ID" value="ELZ08003.1"/>
    <property type="molecule type" value="Genomic_DNA"/>
</dbReference>
<name>M0BCJ9_9EURY</name>
<gene>
    <name evidence="2" type="ORF">C480_04079</name>
</gene>
<sequence length="71" mass="7329">MGFGGLVTRLDGCSVPPHRYNVHPADFSTAGSELDSLIRGPSTALSASVPNPPTLNSAGARLNRAAGQLRQ</sequence>
<dbReference type="AlphaFoldDB" id="M0BCJ9"/>
<evidence type="ECO:0000256" key="1">
    <source>
        <dbReference type="SAM" id="MobiDB-lite"/>
    </source>
</evidence>
<feature type="compositionally biased region" description="Polar residues" evidence="1">
    <location>
        <begin position="43"/>
        <end position="57"/>
    </location>
</feature>
<dbReference type="Proteomes" id="UP000011591">
    <property type="component" value="Unassembled WGS sequence"/>
</dbReference>